<reference evidence="1 2" key="1">
    <citation type="journal article" date="2022" name="Plant J.">
        <title>Chromosome-level genome of Camellia lanceoleosa provides a valuable resource for understanding genome evolution and self-incompatibility.</title>
        <authorList>
            <person name="Gong W."/>
            <person name="Xiao S."/>
            <person name="Wang L."/>
            <person name="Liao Z."/>
            <person name="Chang Y."/>
            <person name="Mo W."/>
            <person name="Hu G."/>
            <person name="Li W."/>
            <person name="Zhao G."/>
            <person name="Zhu H."/>
            <person name="Hu X."/>
            <person name="Ji K."/>
            <person name="Xiang X."/>
            <person name="Song Q."/>
            <person name="Yuan D."/>
            <person name="Jin S."/>
            <person name="Zhang L."/>
        </authorList>
    </citation>
    <scope>NUCLEOTIDE SEQUENCE [LARGE SCALE GENOMIC DNA]</scope>
    <source>
        <strain evidence="1">SQ_2022a</strain>
    </source>
</reference>
<comment type="caution">
    <text evidence="1">The sequence shown here is derived from an EMBL/GenBank/DDBJ whole genome shotgun (WGS) entry which is preliminary data.</text>
</comment>
<protein>
    <submittedName>
        <fullName evidence="1">Membrane protein</fullName>
    </submittedName>
</protein>
<evidence type="ECO:0000313" key="1">
    <source>
        <dbReference type="EMBL" id="KAI8020907.1"/>
    </source>
</evidence>
<dbReference type="Proteomes" id="UP001060215">
    <property type="component" value="Chromosome 6"/>
</dbReference>
<proteinExistence type="predicted"/>
<gene>
    <name evidence="1" type="ORF">LOK49_LG03G02067</name>
</gene>
<name>A0ACC0I7W5_9ERIC</name>
<organism evidence="1 2">
    <name type="scientific">Camellia lanceoleosa</name>
    <dbReference type="NCBI Taxonomy" id="1840588"/>
    <lineage>
        <taxon>Eukaryota</taxon>
        <taxon>Viridiplantae</taxon>
        <taxon>Streptophyta</taxon>
        <taxon>Embryophyta</taxon>
        <taxon>Tracheophyta</taxon>
        <taxon>Spermatophyta</taxon>
        <taxon>Magnoliopsida</taxon>
        <taxon>eudicotyledons</taxon>
        <taxon>Gunneridae</taxon>
        <taxon>Pentapetalae</taxon>
        <taxon>asterids</taxon>
        <taxon>Ericales</taxon>
        <taxon>Theaceae</taxon>
        <taxon>Camellia</taxon>
    </lineage>
</organism>
<accession>A0ACC0I7W5</accession>
<evidence type="ECO:0000313" key="2">
    <source>
        <dbReference type="Proteomes" id="UP001060215"/>
    </source>
</evidence>
<keyword evidence="2" id="KW-1185">Reference proteome</keyword>
<sequence>MNDLSNALREQDKKRHCWSCKPIPRVAILVLVLLFLLGLFLSIFILVVVHNAAFFLCLLSLSSFVASFLLWNTLNWRRKADLLLYLHSFPDSDLRFAPHAHLVKITGIVMCGSASLESSYEKASRCIYTSTILYEYGELGLKPVDDNRACFQWRLAYSERFSTDFYITDSKSGIRALVKAGPDCKVIPLIIESRLVTTTRKCNTLSTHLRKWLRDRNLSAEARLLRLEEGYVKEGSVVSVIGMLHRNNDIVTIVQPPELISTGCLWKKLLLPIDVDGLIMGPPRVTGPLTDPNSVPHLQQ</sequence>
<dbReference type="EMBL" id="CM045763">
    <property type="protein sequence ID" value="KAI8020907.1"/>
    <property type="molecule type" value="Genomic_DNA"/>
</dbReference>